<accession>A0AAX3BC48</accession>
<evidence type="ECO:0000259" key="1">
    <source>
        <dbReference type="PROSITE" id="PS50042"/>
    </source>
</evidence>
<dbReference type="Proteomes" id="UP001056539">
    <property type="component" value="Chromosome"/>
</dbReference>
<dbReference type="InterPro" id="IPR050397">
    <property type="entry name" value="Env_Response_Regulators"/>
</dbReference>
<evidence type="ECO:0000313" key="2">
    <source>
        <dbReference type="EMBL" id="URA09690.1"/>
    </source>
</evidence>
<gene>
    <name evidence="2" type="ORF">KDW03_09400</name>
</gene>
<dbReference type="EMBL" id="CP073355">
    <property type="protein sequence ID" value="URA09690.1"/>
    <property type="molecule type" value="Genomic_DNA"/>
</dbReference>
<feature type="domain" description="Cyclic nucleotide-binding" evidence="1">
    <location>
        <begin position="198"/>
        <end position="296"/>
    </location>
</feature>
<reference evidence="2" key="1">
    <citation type="submission" date="2021-04" db="EMBL/GenBank/DDBJ databases">
        <authorList>
            <person name="Postec A."/>
        </authorList>
    </citation>
    <scope>NUCLEOTIDE SEQUENCE</scope>
    <source>
        <strain evidence="2">F1F22</strain>
    </source>
</reference>
<proteinExistence type="predicted"/>
<sequence length="415" mass="47130">MADSVAFQVANYKKGSYIIVEDEEKSDEFYIIRQGKVVEYRSVSIVQQEEQGTVLGTGDFFGVLSCMSRRPRIETVQALEDVSCIVVKREQFGELIQKNTAIAMKILRYFGKQLRYYDSQLTQLHFKNSLEEDPSHLFAIGEYFFSNQLLIQAAYAYLRYIKYCPDGGYVNQAKIKLAKINPSPEKLQPQKENFFSLYEDGQIIFLEHEPGNELYIIQEGKVKITKLVGNNEVLLAVLKKGDIFGEMALLDNKPRSASAIAFGPTKLMAINRANFEPTVQAHPEIATKIIELLSERIWIIYKQLSNSLIPNPVGKIYDALYTQLQKARIPIVPGASHTFDFGPDEVIKFVGFSAQEGRLHLKKLMDEDKTIQIIENKIICKDIGALENSLKVIKRQLEIERKKRSSSGSSMPPLI</sequence>
<dbReference type="PROSITE" id="PS00889">
    <property type="entry name" value="CNMP_BINDING_2"/>
    <property type="match status" value="1"/>
</dbReference>
<dbReference type="GO" id="GO:0003700">
    <property type="term" value="F:DNA-binding transcription factor activity"/>
    <property type="evidence" value="ECO:0007669"/>
    <property type="project" value="TreeGrafter"/>
</dbReference>
<evidence type="ECO:0000313" key="3">
    <source>
        <dbReference type="Proteomes" id="UP001056539"/>
    </source>
</evidence>
<dbReference type="InterPro" id="IPR014710">
    <property type="entry name" value="RmlC-like_jellyroll"/>
</dbReference>
<dbReference type="InterPro" id="IPR018488">
    <property type="entry name" value="cNMP-bd_CS"/>
</dbReference>
<keyword evidence="3" id="KW-1185">Reference proteome</keyword>
<dbReference type="SUPFAM" id="SSF51206">
    <property type="entry name" value="cAMP-binding domain-like"/>
    <property type="match status" value="2"/>
</dbReference>
<reference evidence="2" key="2">
    <citation type="submission" date="2022-06" db="EMBL/GenBank/DDBJ databases">
        <title>Thermospira aquatica gen. nov., sp. nov.</title>
        <authorList>
            <person name="Ben Ali Gam Z."/>
            <person name="Labat M."/>
        </authorList>
    </citation>
    <scope>NUCLEOTIDE SEQUENCE</scope>
    <source>
        <strain evidence="2">F1F22</strain>
    </source>
</reference>
<dbReference type="AlphaFoldDB" id="A0AAX3BC48"/>
<dbReference type="InterPro" id="IPR000595">
    <property type="entry name" value="cNMP-bd_dom"/>
</dbReference>
<dbReference type="SMART" id="SM00100">
    <property type="entry name" value="cNMP"/>
    <property type="match status" value="2"/>
</dbReference>
<dbReference type="Gene3D" id="2.60.120.10">
    <property type="entry name" value="Jelly Rolls"/>
    <property type="match status" value="2"/>
</dbReference>
<dbReference type="PANTHER" id="PTHR24567:SF74">
    <property type="entry name" value="HTH-TYPE TRANSCRIPTIONAL REGULATOR ARCR"/>
    <property type="match status" value="1"/>
</dbReference>
<name>A0AAX3BC48_9SPIR</name>
<dbReference type="PROSITE" id="PS50042">
    <property type="entry name" value="CNMP_BINDING_3"/>
    <property type="match status" value="2"/>
</dbReference>
<dbReference type="CDD" id="cd00038">
    <property type="entry name" value="CAP_ED"/>
    <property type="match status" value="2"/>
</dbReference>
<organism evidence="2 3">
    <name type="scientific">Thermospira aquatica</name>
    <dbReference type="NCBI Taxonomy" id="2828656"/>
    <lineage>
        <taxon>Bacteria</taxon>
        <taxon>Pseudomonadati</taxon>
        <taxon>Spirochaetota</taxon>
        <taxon>Spirochaetia</taxon>
        <taxon>Brevinematales</taxon>
        <taxon>Thermospiraceae</taxon>
        <taxon>Thermospira</taxon>
    </lineage>
</organism>
<dbReference type="Pfam" id="PF00027">
    <property type="entry name" value="cNMP_binding"/>
    <property type="match status" value="2"/>
</dbReference>
<dbReference type="GO" id="GO:0005829">
    <property type="term" value="C:cytosol"/>
    <property type="evidence" value="ECO:0007669"/>
    <property type="project" value="TreeGrafter"/>
</dbReference>
<protein>
    <submittedName>
        <fullName evidence="2">Cyclic nucleotide-binding domain-containing protein</fullName>
    </submittedName>
</protein>
<dbReference type="PANTHER" id="PTHR24567">
    <property type="entry name" value="CRP FAMILY TRANSCRIPTIONAL REGULATORY PROTEIN"/>
    <property type="match status" value="1"/>
</dbReference>
<feature type="domain" description="Cyclic nucleotide-binding" evidence="1">
    <location>
        <begin position="1"/>
        <end position="113"/>
    </location>
</feature>
<dbReference type="KEGG" id="taqu:KDW03_09400"/>
<dbReference type="RefSeq" id="WP_271434825.1">
    <property type="nucleotide sequence ID" value="NZ_CP073355.1"/>
</dbReference>
<dbReference type="InterPro" id="IPR018490">
    <property type="entry name" value="cNMP-bd_dom_sf"/>
</dbReference>